<dbReference type="EMBL" id="FO117574">
    <property type="protein sequence ID" value="CCF99236.1"/>
    <property type="molecule type" value="Genomic_DNA"/>
</dbReference>
<protein>
    <submittedName>
        <fullName evidence="1">Uncharacterized protein</fullName>
    </submittedName>
</protein>
<sequence length="49" mass="5808">MEQSFGSTPEIHPKALLLWALLFLLHFKKKQLPNLFYVMKNLRLSIHTN</sequence>
<reference evidence="1" key="1">
    <citation type="journal article" date="2012" name="Environ. Microbiol.">
        <title>Genomic content of uncultured Bacteroidetes from contrasting oceanic provinces in the North Atlantic Ocean.</title>
        <authorList>
            <person name="Gomez-Pereira P.R."/>
            <person name="Schuler M."/>
            <person name="Fuchs B.M."/>
            <person name="Bennke C."/>
            <person name="Teeling H."/>
            <person name="Waldmann J."/>
            <person name="Richter M."/>
            <person name="Barbe V."/>
            <person name="Bataille E."/>
            <person name="Glockner F.O."/>
            <person name="Amann R."/>
        </authorList>
    </citation>
    <scope>NUCLEOTIDE SEQUENCE</scope>
</reference>
<evidence type="ECO:0000313" key="1">
    <source>
        <dbReference type="EMBL" id="CCF99236.1"/>
    </source>
</evidence>
<gene>
    <name evidence="1" type="ORF">VIS_S3ATA30022</name>
</gene>
<name>H6RDX5_9BACT</name>
<reference evidence="1" key="2">
    <citation type="submission" date="2012-02" db="EMBL/GenBank/DDBJ databases">
        <authorList>
            <person name="Genoscope - CEA"/>
        </authorList>
    </citation>
    <scope>NUCLEOTIDE SEQUENCE</scope>
</reference>
<organism evidence="1">
    <name type="scientific">uncultured Flavobacteriia bacterium</name>
    <dbReference type="NCBI Taxonomy" id="212695"/>
    <lineage>
        <taxon>Bacteria</taxon>
        <taxon>Pseudomonadati</taxon>
        <taxon>Bacteroidota</taxon>
        <taxon>Flavobacteriia</taxon>
        <taxon>environmental samples</taxon>
    </lineage>
</organism>
<proteinExistence type="predicted"/>
<accession>H6RDX5</accession>
<dbReference type="AlphaFoldDB" id="H6RDX5"/>